<gene>
    <name evidence="1" type="ORF">S06H3_28957</name>
</gene>
<name>X1NNV0_9ZZZZ</name>
<evidence type="ECO:0008006" key="2">
    <source>
        <dbReference type="Google" id="ProtNLM"/>
    </source>
</evidence>
<dbReference type="EMBL" id="BARV01016939">
    <property type="protein sequence ID" value="GAI31891.1"/>
    <property type="molecule type" value="Genomic_DNA"/>
</dbReference>
<dbReference type="InterPro" id="IPR037257">
    <property type="entry name" value="T2SS_E_N_sf"/>
</dbReference>
<reference evidence="1" key="1">
    <citation type="journal article" date="2014" name="Front. Microbiol.">
        <title>High frequency of phylogenetically diverse reductive dehalogenase-homologous genes in deep subseafloor sedimentary metagenomes.</title>
        <authorList>
            <person name="Kawai M."/>
            <person name="Futagami T."/>
            <person name="Toyoda A."/>
            <person name="Takaki Y."/>
            <person name="Nishi S."/>
            <person name="Hori S."/>
            <person name="Arai W."/>
            <person name="Tsubouchi T."/>
            <person name="Morono Y."/>
            <person name="Uchiyama I."/>
            <person name="Ito T."/>
            <person name="Fujiyama A."/>
            <person name="Inagaki F."/>
            <person name="Takami H."/>
        </authorList>
    </citation>
    <scope>NUCLEOTIDE SEQUENCE</scope>
    <source>
        <strain evidence="1">Expedition CK06-06</strain>
    </source>
</reference>
<dbReference type="SUPFAM" id="SSF160246">
    <property type="entry name" value="EspE N-terminal domain-like"/>
    <property type="match status" value="1"/>
</dbReference>
<dbReference type="AlphaFoldDB" id="X1NNV0"/>
<accession>X1NNV0</accession>
<comment type="caution">
    <text evidence="1">The sequence shown here is derived from an EMBL/GenBank/DDBJ whole genome shotgun (WGS) entry which is preliminary data.</text>
</comment>
<organism evidence="1">
    <name type="scientific">marine sediment metagenome</name>
    <dbReference type="NCBI Taxonomy" id="412755"/>
    <lineage>
        <taxon>unclassified sequences</taxon>
        <taxon>metagenomes</taxon>
        <taxon>ecological metagenomes</taxon>
    </lineage>
</organism>
<protein>
    <recommendedName>
        <fullName evidence="2">Type II secretion system protein GspE N-terminal domain-containing protein</fullName>
    </recommendedName>
</protein>
<proteinExistence type="predicted"/>
<evidence type="ECO:0000313" key="1">
    <source>
        <dbReference type="EMBL" id="GAI31891.1"/>
    </source>
</evidence>
<feature type="non-terminal residue" evidence="1">
    <location>
        <position position="87"/>
    </location>
</feature>
<sequence>MFPENNKWLAKALLDKKIITPDQLTQALDRERENNETLEKVLVDLSFVRVEELIALKKKESIYDEKSLLGHVDPEVLKLVPEQVARR</sequence>